<comment type="caution">
    <text evidence="2">The sequence shown here is derived from an EMBL/GenBank/DDBJ whole genome shotgun (WGS) entry which is preliminary data.</text>
</comment>
<feature type="domain" description="PhnB-like" evidence="1">
    <location>
        <begin position="4"/>
        <end position="135"/>
    </location>
</feature>
<accession>A0A940NTT6</accession>
<sequence length="142" mass="15888">MTLKLIPYLVMDGNAREAITFYQKALNAEILFSQSFGEMPENPEFPIPEDAKERVSHATIKVGETELMLSDTFPGQPHTSGTQVTICISTDDAEKSRQMFNALKQDGQVKMPLQETFFSPAYGSVTDKFGVCFQIFTEGQHQ</sequence>
<dbReference type="Proteomes" id="UP000682134">
    <property type="component" value="Unassembled WGS sequence"/>
</dbReference>
<dbReference type="SUPFAM" id="SSF54593">
    <property type="entry name" value="Glyoxalase/Bleomycin resistance protein/Dihydroxybiphenyl dioxygenase"/>
    <property type="match status" value="1"/>
</dbReference>
<dbReference type="RefSeq" id="WP_209407323.1">
    <property type="nucleotide sequence ID" value="NZ_JAGIYQ010000017.1"/>
</dbReference>
<dbReference type="InterPro" id="IPR029068">
    <property type="entry name" value="Glyas_Bleomycin-R_OHBP_Dase"/>
</dbReference>
<keyword evidence="3" id="KW-1185">Reference proteome</keyword>
<name>A0A940NTT6_9BACI</name>
<dbReference type="Gene3D" id="3.10.180.10">
    <property type="entry name" value="2,3-Dihydroxybiphenyl 1,2-Dioxygenase, domain 1"/>
    <property type="match status" value="1"/>
</dbReference>
<evidence type="ECO:0000313" key="3">
    <source>
        <dbReference type="Proteomes" id="UP000682134"/>
    </source>
</evidence>
<dbReference type="EMBL" id="JAGIYQ010000017">
    <property type="protein sequence ID" value="MBP0726982.1"/>
    <property type="molecule type" value="Genomic_DNA"/>
</dbReference>
<reference evidence="2" key="1">
    <citation type="submission" date="2021-04" db="EMBL/GenBank/DDBJ databases">
        <title>Genome seq and assembly of Bacillus sp.</title>
        <authorList>
            <person name="Chhetri G."/>
        </authorList>
    </citation>
    <scope>NUCLEOTIDE SEQUENCE</scope>
    <source>
        <strain evidence="2">RG28</strain>
    </source>
</reference>
<dbReference type="PANTHER" id="PTHR33990">
    <property type="entry name" value="PROTEIN YJDN-RELATED"/>
    <property type="match status" value="1"/>
</dbReference>
<proteinExistence type="predicted"/>
<dbReference type="AlphaFoldDB" id="A0A940NTT6"/>
<dbReference type="CDD" id="cd06588">
    <property type="entry name" value="PhnB_like"/>
    <property type="match status" value="1"/>
</dbReference>
<gene>
    <name evidence="2" type="ORF">J5Y03_17630</name>
</gene>
<protein>
    <submittedName>
        <fullName evidence="2">VOC family protein</fullName>
    </submittedName>
</protein>
<dbReference type="InterPro" id="IPR028973">
    <property type="entry name" value="PhnB-like"/>
</dbReference>
<organism evidence="2 3">
    <name type="scientific">Gottfriedia endophytica</name>
    <dbReference type="NCBI Taxonomy" id="2820819"/>
    <lineage>
        <taxon>Bacteria</taxon>
        <taxon>Bacillati</taxon>
        <taxon>Bacillota</taxon>
        <taxon>Bacilli</taxon>
        <taxon>Bacillales</taxon>
        <taxon>Bacillaceae</taxon>
        <taxon>Gottfriedia</taxon>
    </lineage>
</organism>
<evidence type="ECO:0000259" key="1">
    <source>
        <dbReference type="Pfam" id="PF06983"/>
    </source>
</evidence>
<evidence type="ECO:0000313" key="2">
    <source>
        <dbReference type="EMBL" id="MBP0726982.1"/>
    </source>
</evidence>
<dbReference type="Pfam" id="PF06983">
    <property type="entry name" value="3-dmu-9_3-mt"/>
    <property type="match status" value="1"/>
</dbReference>
<dbReference type="PANTHER" id="PTHR33990:SF1">
    <property type="entry name" value="PROTEIN YJDN"/>
    <property type="match status" value="1"/>
</dbReference>